<gene>
    <name evidence="1" type="ORF">SCALOS_LOCUS7941</name>
</gene>
<keyword evidence="2" id="KW-1185">Reference proteome</keyword>
<reference evidence="1" key="1">
    <citation type="submission" date="2021-06" db="EMBL/GenBank/DDBJ databases">
        <authorList>
            <person name="Kallberg Y."/>
            <person name="Tangrot J."/>
            <person name="Rosling A."/>
        </authorList>
    </citation>
    <scope>NUCLEOTIDE SEQUENCE</scope>
    <source>
        <strain evidence="1">AU212A</strain>
    </source>
</reference>
<organism evidence="1 2">
    <name type="scientific">Scutellospora calospora</name>
    <dbReference type="NCBI Taxonomy" id="85575"/>
    <lineage>
        <taxon>Eukaryota</taxon>
        <taxon>Fungi</taxon>
        <taxon>Fungi incertae sedis</taxon>
        <taxon>Mucoromycota</taxon>
        <taxon>Glomeromycotina</taxon>
        <taxon>Glomeromycetes</taxon>
        <taxon>Diversisporales</taxon>
        <taxon>Gigasporaceae</taxon>
        <taxon>Scutellospora</taxon>
    </lineage>
</organism>
<dbReference type="EMBL" id="CAJVPM010019501">
    <property type="protein sequence ID" value="CAG8630195.1"/>
    <property type="molecule type" value="Genomic_DNA"/>
</dbReference>
<comment type="caution">
    <text evidence="1">The sequence shown here is derived from an EMBL/GenBank/DDBJ whole genome shotgun (WGS) entry which is preliminary data.</text>
</comment>
<name>A0ACA9N631_9GLOM</name>
<feature type="non-terminal residue" evidence="1">
    <location>
        <position position="1"/>
    </location>
</feature>
<protein>
    <submittedName>
        <fullName evidence="1">3117_t:CDS:1</fullName>
    </submittedName>
</protein>
<sequence>STKDAYYAKEIDLWEQILRNPYHTSEDEQNALIFILKKFR</sequence>
<evidence type="ECO:0000313" key="1">
    <source>
        <dbReference type="EMBL" id="CAG8630195.1"/>
    </source>
</evidence>
<dbReference type="Proteomes" id="UP000789860">
    <property type="component" value="Unassembled WGS sequence"/>
</dbReference>
<evidence type="ECO:0000313" key="2">
    <source>
        <dbReference type="Proteomes" id="UP000789860"/>
    </source>
</evidence>
<proteinExistence type="predicted"/>
<accession>A0ACA9N631</accession>